<dbReference type="PROSITE" id="PS00636">
    <property type="entry name" value="DNAJ_1"/>
    <property type="match status" value="1"/>
</dbReference>
<organism evidence="12 13">
    <name type="scientific">Trichuris trichiura</name>
    <name type="common">Whipworm</name>
    <name type="synonym">Trichocephalus trichiurus</name>
    <dbReference type="NCBI Taxonomy" id="36087"/>
    <lineage>
        <taxon>Eukaryota</taxon>
        <taxon>Metazoa</taxon>
        <taxon>Ecdysozoa</taxon>
        <taxon>Nematoda</taxon>
        <taxon>Enoplea</taxon>
        <taxon>Dorylaimia</taxon>
        <taxon>Trichinellida</taxon>
        <taxon>Trichuridae</taxon>
        <taxon>Trichuris</taxon>
    </lineage>
</organism>
<evidence type="ECO:0000256" key="1">
    <source>
        <dbReference type="ARBA" id="ARBA00004477"/>
    </source>
</evidence>
<dbReference type="Gene3D" id="1.10.150.20">
    <property type="entry name" value="5' to 3' exonuclease, C-terminal subdomain"/>
    <property type="match status" value="1"/>
</dbReference>
<dbReference type="InterPro" id="IPR004179">
    <property type="entry name" value="Sec63-dom"/>
</dbReference>
<dbReference type="GO" id="GO:0003723">
    <property type="term" value="F:RNA binding"/>
    <property type="evidence" value="ECO:0007669"/>
    <property type="project" value="TreeGrafter"/>
</dbReference>
<dbReference type="SUPFAM" id="SSF81296">
    <property type="entry name" value="E set domains"/>
    <property type="match status" value="1"/>
</dbReference>
<dbReference type="PRINTS" id="PR00625">
    <property type="entry name" value="JDOMAIN"/>
</dbReference>
<dbReference type="Gene3D" id="1.10.3380.10">
    <property type="entry name" value="Sec63 N-terminal domain-like domain"/>
    <property type="match status" value="1"/>
</dbReference>
<feature type="region of interest" description="Disordered" evidence="9">
    <location>
        <begin position="809"/>
        <end position="836"/>
    </location>
</feature>
<evidence type="ECO:0000256" key="10">
    <source>
        <dbReference type="SAM" id="Phobius"/>
    </source>
</evidence>
<dbReference type="InterPro" id="IPR035892">
    <property type="entry name" value="C2_domain_sf"/>
</dbReference>
<dbReference type="InterPro" id="IPR001623">
    <property type="entry name" value="DnaJ_domain"/>
</dbReference>
<dbReference type="InterPro" id="IPR036869">
    <property type="entry name" value="J_dom_sf"/>
</dbReference>
<keyword evidence="3 10" id="KW-0812">Transmembrane</keyword>
<feature type="transmembrane region" description="Helical" evidence="10">
    <location>
        <begin position="258"/>
        <end position="283"/>
    </location>
</feature>
<dbReference type="InterPro" id="IPR014756">
    <property type="entry name" value="Ig_E-set"/>
</dbReference>
<dbReference type="PANTHER" id="PTHR24075">
    <property type="entry name" value="SEC63 DOMAIN-CONTAINING"/>
    <property type="match status" value="1"/>
</dbReference>
<evidence type="ECO:0000256" key="6">
    <source>
        <dbReference type="ARBA" id="ARBA00022989"/>
    </source>
</evidence>
<evidence type="ECO:0000313" key="12">
    <source>
        <dbReference type="EMBL" id="CDW59786.1"/>
    </source>
</evidence>
<dbReference type="InterPro" id="IPR018253">
    <property type="entry name" value="DnaJ_domain_CS"/>
</dbReference>
<reference evidence="12" key="2">
    <citation type="submission" date="2014-03" db="EMBL/GenBank/DDBJ databases">
        <title>The whipworm genome and dual-species transcriptomics of an intimate host-pathogen interaction.</title>
        <authorList>
            <person name="Foth B.J."/>
            <person name="Tsai I.J."/>
            <person name="Reid A.J."/>
            <person name="Bancroft A.J."/>
            <person name="Nichol S."/>
            <person name="Tracey A."/>
            <person name="Holroyd N."/>
            <person name="Cotton J.A."/>
            <person name="Stanley E.J."/>
            <person name="Zarowiecki M."/>
            <person name="Liu J.Z."/>
            <person name="Huckvale T."/>
            <person name="Cooper P.J."/>
            <person name="Grencis R.K."/>
            <person name="Berriman M."/>
        </authorList>
    </citation>
    <scope>NUCLEOTIDE SEQUENCE [LARGE SCALE GENOMIC DNA]</scope>
</reference>
<name>A0A077ZHI7_TRITR</name>
<gene>
    <name evidence="12" type="ORF">TTRE_0000812601</name>
</gene>
<feature type="compositionally biased region" description="Acidic residues" evidence="9">
    <location>
        <begin position="814"/>
        <end position="836"/>
    </location>
</feature>
<dbReference type="GO" id="GO:0006620">
    <property type="term" value="P:post-translational protein targeting to endoplasmic reticulum membrane"/>
    <property type="evidence" value="ECO:0007669"/>
    <property type="project" value="TreeGrafter"/>
</dbReference>
<keyword evidence="6 10" id="KW-1133">Transmembrane helix</keyword>
<dbReference type="PROSITE" id="PS50076">
    <property type="entry name" value="DNAJ_2"/>
    <property type="match status" value="1"/>
</dbReference>
<evidence type="ECO:0000256" key="7">
    <source>
        <dbReference type="ARBA" id="ARBA00023136"/>
    </source>
</evidence>
<comment type="subcellular location">
    <subcellularLocation>
        <location evidence="1">Endoplasmic reticulum membrane</location>
        <topology evidence="1">Multi-pass membrane protein</topology>
    </subcellularLocation>
</comment>
<keyword evidence="4" id="KW-0256">Endoplasmic reticulum</keyword>
<evidence type="ECO:0000259" key="11">
    <source>
        <dbReference type="PROSITE" id="PS50076"/>
    </source>
</evidence>
<accession>A0A077ZHI7</accession>
<evidence type="ECO:0000256" key="8">
    <source>
        <dbReference type="ARBA" id="ARBA00023186"/>
    </source>
</evidence>
<evidence type="ECO:0000313" key="13">
    <source>
        <dbReference type="Proteomes" id="UP000030665"/>
    </source>
</evidence>
<dbReference type="SMART" id="SM00973">
    <property type="entry name" value="Sec63"/>
    <property type="match status" value="1"/>
</dbReference>
<keyword evidence="7 10" id="KW-0472">Membrane</keyword>
<evidence type="ECO:0000256" key="9">
    <source>
        <dbReference type="SAM" id="MobiDB-lite"/>
    </source>
</evidence>
<evidence type="ECO:0000256" key="4">
    <source>
        <dbReference type="ARBA" id="ARBA00022824"/>
    </source>
</evidence>
<feature type="compositionally biased region" description="Polar residues" evidence="9">
    <location>
        <begin position="660"/>
        <end position="672"/>
    </location>
</feature>
<sequence>MNVTYPRPPLEPTLEHEAAYRGVVRNIILTEPSLVSSKVQIADKYFYQMTIAEHTDMKRPTFRCFERLKMASQQFEYDERGSTFYFFIASFYACVLIPVTYYFWPRENGRGKSEDVRRCHCEPCLIKVSARRRKEPSQNLKRLMLKFYLFAGWVGLLFVVYKAVNIEIEGAEYDPYAVLGISSSASAAEIRKQYHALSLKHHPDRGGNSKLFVAISKAYQALTDEDTRRNYEEYGNPDGPGDLRFGIALPSWLISKEYAFWVIGLYVVVFMVILPVVVGTWWFRSIKYNPDSVLLDTTQLYFYMFHKTPLLIPKRLIMILAGSFEFCRSCNSEIVERPSDDVELIKMLVSLGEHKKERPLCYPYSIKARALLHSHFSRLPLPVDTLQNDLNYVLKKCPTLVQEMTNIYLQLVAFAVTGRVSRMPALETLDNVMKLSGMIVQAVWDNKSPLLQLPHFGEDTVRYLQGKKRNIRTCADLAQLDRFERRQTLKILNDRQYNDVMCVLNSMPRVEMEVTFEVQDEVDRSTITAGAFVTCIAKMQRKPLVLWPNGYLHKGCLSGSSRRCSLASEPDLSACEQWATDERTVLLATALSPEVVKVDDNPVDSGTQPEEAIQANAGKRKVWEKPKKRRGGKTKKKQNQPKVKPIEVKQKKLEPALVEATNNYGTNGSESDASGEGHERRESAAEASEEDDELLIDEMAIKRERKILETVSKVTHPVHCPFFPEEKYEWWWIFICDRKRHLLISPPIHVTNLVDQVEVELRFPAPNKPGRYSFQVCLRSDSYLDCDLVKEVKFEVFEARQIVSHPQWDFTEERADEDSDIESEYTEQEDDVDESS</sequence>
<protein>
    <submittedName>
        <fullName evidence="12">SEC63 protein</fullName>
    </submittedName>
</protein>
<proteinExistence type="predicted"/>
<feature type="transmembrane region" description="Helical" evidence="10">
    <location>
        <begin position="84"/>
        <end position="104"/>
    </location>
</feature>
<feature type="compositionally biased region" description="Basic and acidic residues" evidence="9">
    <location>
        <begin position="644"/>
        <end position="654"/>
    </location>
</feature>
<dbReference type="CDD" id="cd06257">
    <property type="entry name" value="DnaJ"/>
    <property type="match status" value="1"/>
</dbReference>
<dbReference type="GO" id="GO:0006614">
    <property type="term" value="P:SRP-dependent cotranslational protein targeting to membrane"/>
    <property type="evidence" value="ECO:0007669"/>
    <property type="project" value="TreeGrafter"/>
</dbReference>
<dbReference type="Gene3D" id="1.10.287.110">
    <property type="entry name" value="DnaJ domain"/>
    <property type="match status" value="1"/>
</dbReference>
<keyword evidence="5" id="KW-0653">Protein transport</keyword>
<evidence type="ECO:0000256" key="5">
    <source>
        <dbReference type="ARBA" id="ARBA00022927"/>
    </source>
</evidence>
<evidence type="ECO:0000256" key="2">
    <source>
        <dbReference type="ARBA" id="ARBA00022448"/>
    </source>
</evidence>
<keyword evidence="2" id="KW-0813">Transport</keyword>
<dbReference type="SUPFAM" id="SSF46565">
    <property type="entry name" value="Chaperone J-domain"/>
    <property type="match status" value="1"/>
</dbReference>
<keyword evidence="8" id="KW-0143">Chaperone</keyword>
<dbReference type="EMBL" id="HG806730">
    <property type="protein sequence ID" value="CDW59786.1"/>
    <property type="molecule type" value="Genomic_DNA"/>
</dbReference>
<feature type="domain" description="J" evidence="11">
    <location>
        <begin position="174"/>
        <end position="235"/>
    </location>
</feature>
<dbReference type="Pfam" id="PF02889">
    <property type="entry name" value="Sec63"/>
    <property type="match status" value="1"/>
</dbReference>
<feature type="compositionally biased region" description="Basic and acidic residues" evidence="9">
    <location>
        <begin position="675"/>
        <end position="684"/>
    </location>
</feature>
<dbReference type="Pfam" id="PF00226">
    <property type="entry name" value="DnaJ"/>
    <property type="match status" value="1"/>
</dbReference>
<evidence type="ECO:0000256" key="3">
    <source>
        <dbReference type="ARBA" id="ARBA00022692"/>
    </source>
</evidence>
<dbReference type="GO" id="GO:0031207">
    <property type="term" value="C:Sec62/Sec63 complex"/>
    <property type="evidence" value="ECO:0007669"/>
    <property type="project" value="TreeGrafter"/>
</dbReference>
<feature type="transmembrane region" description="Helical" evidence="10">
    <location>
        <begin position="143"/>
        <end position="164"/>
    </location>
</feature>
<dbReference type="SMART" id="SM00271">
    <property type="entry name" value="DnaJ"/>
    <property type="match status" value="1"/>
</dbReference>
<reference evidence="12" key="1">
    <citation type="submission" date="2014-01" db="EMBL/GenBank/DDBJ databases">
        <authorList>
            <person name="Aslett M."/>
        </authorList>
    </citation>
    <scope>NUCLEOTIDE SEQUENCE</scope>
</reference>
<feature type="compositionally biased region" description="Basic residues" evidence="9">
    <location>
        <begin position="618"/>
        <end position="639"/>
    </location>
</feature>
<dbReference type="Gene3D" id="2.60.40.150">
    <property type="entry name" value="C2 domain"/>
    <property type="match status" value="1"/>
</dbReference>
<dbReference type="PANTHER" id="PTHR24075:SF0">
    <property type="entry name" value="TRANSLOCATION PROTEIN SEC63 HOMOLOG"/>
    <property type="match status" value="1"/>
</dbReference>
<dbReference type="STRING" id="36087.A0A077ZHI7"/>
<feature type="region of interest" description="Disordered" evidence="9">
    <location>
        <begin position="598"/>
        <end position="694"/>
    </location>
</feature>
<dbReference type="GO" id="GO:0008320">
    <property type="term" value="F:protein transmembrane transporter activity"/>
    <property type="evidence" value="ECO:0007669"/>
    <property type="project" value="TreeGrafter"/>
</dbReference>
<dbReference type="OrthoDB" id="1734229at2759"/>
<dbReference type="Proteomes" id="UP000030665">
    <property type="component" value="Unassembled WGS sequence"/>
</dbReference>
<dbReference type="SUPFAM" id="SSF158702">
    <property type="entry name" value="Sec63 N-terminal domain-like"/>
    <property type="match status" value="1"/>
</dbReference>
<keyword evidence="13" id="KW-1185">Reference proteome</keyword>
<dbReference type="AlphaFoldDB" id="A0A077ZHI7"/>